<dbReference type="RefSeq" id="XP_056854095.1">
    <property type="nucleotide sequence ID" value="XM_056998115.1"/>
</dbReference>
<dbReference type="AlphaFoldDB" id="A0A9W3CRB2"/>
<keyword evidence="2" id="KW-1185">Reference proteome</keyword>
<dbReference type="Proteomes" id="UP000504610">
    <property type="component" value="Unplaced"/>
</dbReference>
<feature type="domain" description="Reverse transcriptase zinc-binding" evidence="1">
    <location>
        <begin position="108"/>
        <end position="192"/>
    </location>
</feature>
<dbReference type="PANTHER" id="PTHR33116:SF84">
    <property type="entry name" value="RNA-DIRECTED DNA POLYMERASE"/>
    <property type="match status" value="1"/>
</dbReference>
<accession>A0A9W3CRB2</accession>
<protein>
    <submittedName>
        <fullName evidence="3">Uncharacterized protein LOC130503495</fullName>
    </submittedName>
</protein>
<name>A0A9W3CRB2_RAPSA</name>
<sequence length="277" mass="32439">MVNKLIKSRELVFPLLQRRVGNGETTTFWVDNWIPFGSLHTYLNARSSRLGIPQSATVASLFRNDRWELPPARTEKLLALQIHLTTVTLDEREDFYEWEVNGRVNGRYSMGEIYIYLKGPQPLVSWSNVIWTSYGIPRQSFLMWLVLLDRCPTRDRMIRWGIDVSPNCLLCNTTNESRNHLFFECAYTATIWGAIAARCQLRPLLNWDSTLMQLQSLGGNKDLKRLTLLAVQATIYWIWRERNTRIHQQIFKTTDSIISTIDKQLRNRIQSIRHQNP</sequence>
<dbReference type="GeneID" id="130503495"/>
<organism evidence="2 3">
    <name type="scientific">Raphanus sativus</name>
    <name type="common">Radish</name>
    <name type="synonym">Raphanus raphanistrum var. sativus</name>
    <dbReference type="NCBI Taxonomy" id="3726"/>
    <lineage>
        <taxon>Eukaryota</taxon>
        <taxon>Viridiplantae</taxon>
        <taxon>Streptophyta</taxon>
        <taxon>Embryophyta</taxon>
        <taxon>Tracheophyta</taxon>
        <taxon>Spermatophyta</taxon>
        <taxon>Magnoliopsida</taxon>
        <taxon>eudicotyledons</taxon>
        <taxon>Gunneridae</taxon>
        <taxon>Pentapetalae</taxon>
        <taxon>rosids</taxon>
        <taxon>malvids</taxon>
        <taxon>Brassicales</taxon>
        <taxon>Brassicaceae</taxon>
        <taxon>Brassiceae</taxon>
        <taxon>Raphanus</taxon>
    </lineage>
</organism>
<proteinExistence type="predicted"/>
<dbReference type="KEGG" id="rsz:130503495"/>
<evidence type="ECO:0000313" key="2">
    <source>
        <dbReference type="Proteomes" id="UP000504610"/>
    </source>
</evidence>
<dbReference type="InterPro" id="IPR026960">
    <property type="entry name" value="RVT-Znf"/>
</dbReference>
<evidence type="ECO:0000313" key="3">
    <source>
        <dbReference type="RefSeq" id="XP_056854095.1"/>
    </source>
</evidence>
<gene>
    <name evidence="3" type="primary">LOC130503495</name>
</gene>
<dbReference type="OrthoDB" id="1748554at2759"/>
<evidence type="ECO:0000259" key="1">
    <source>
        <dbReference type="Pfam" id="PF13966"/>
    </source>
</evidence>
<reference evidence="3" key="1">
    <citation type="submission" date="2025-08" db="UniProtKB">
        <authorList>
            <consortium name="RefSeq"/>
        </authorList>
    </citation>
    <scope>IDENTIFICATION</scope>
    <source>
        <tissue evidence="3">Leaf</tissue>
    </source>
</reference>
<dbReference type="PANTHER" id="PTHR33116">
    <property type="entry name" value="REVERSE TRANSCRIPTASE ZINC-BINDING DOMAIN-CONTAINING PROTEIN-RELATED-RELATED"/>
    <property type="match status" value="1"/>
</dbReference>
<dbReference type="Pfam" id="PF13966">
    <property type="entry name" value="zf-RVT"/>
    <property type="match status" value="1"/>
</dbReference>